<dbReference type="GO" id="GO:0016787">
    <property type="term" value="F:hydrolase activity"/>
    <property type="evidence" value="ECO:0007669"/>
    <property type="project" value="UniProtKB-KW"/>
</dbReference>
<evidence type="ECO:0000256" key="3">
    <source>
        <dbReference type="ARBA" id="ARBA00022801"/>
    </source>
</evidence>
<evidence type="ECO:0000259" key="5">
    <source>
        <dbReference type="Pfam" id="PF08386"/>
    </source>
</evidence>
<dbReference type="PANTHER" id="PTHR43248">
    <property type="entry name" value="2-SUCCINYL-6-HYDROXY-2,4-CYCLOHEXADIENE-1-CARBOXYLATE SYNTHASE"/>
    <property type="match status" value="1"/>
</dbReference>
<accession>A0A4R4ZHN9</accession>
<evidence type="ECO:0000313" key="7">
    <source>
        <dbReference type="Proteomes" id="UP000295124"/>
    </source>
</evidence>
<sequence length="492" mass="53234">MRTLLISTALALTLTAGSLAPAAAAGPVWGDCPATDTMPEPPERLQCTMLTVPLDYKNTDAGTLQIAVSRLKATDPAKRRGALLLNFGGPGVWGLDAPLEIEKDAPANLLAGYDLIGFDPRGVQKSSPITCGLAGEQTDDIAVAYPTPNGDISHIIRVVRDIAAQCQKYSGKVIPHITTENTARDMDRIRIALGEQKISYYGTSYGTYLGAVYSSLFPKRTDRIVLDSVVNPDTLWRGTLLAWEKATEVRFGDFTRWAAARDTTYGLGATPAAVRTTYLGLLKQLDAKPAETPEGRMDGNTLRERTRGPGLYGYDTKRFPALAELYKAIKNGVTTAKRAAADDTLYQSFNAVFFSITCGEATWPKSMAFYKADVQRSMRQYPLTAGRTATPTPCAFWPNKPIQRVPLADHGPDNILLLQNLRDPATPYQGALAMRRALGWDRTRMITVDAGGHGSWLLTPSSCSNDATSNFLLGADLPADIRCSVDGGVAPR</sequence>
<dbReference type="RefSeq" id="WP_132169832.1">
    <property type="nucleotide sequence ID" value="NZ_SMKX01000059.1"/>
</dbReference>
<dbReference type="PANTHER" id="PTHR43248:SF29">
    <property type="entry name" value="TRIPEPTIDYL AMINOPEPTIDASE"/>
    <property type="match status" value="1"/>
</dbReference>
<reference evidence="6 7" key="1">
    <citation type="submission" date="2019-03" db="EMBL/GenBank/DDBJ databases">
        <title>Draft genome sequences of novel Actinobacteria.</title>
        <authorList>
            <person name="Sahin N."/>
            <person name="Ay H."/>
            <person name="Saygin H."/>
        </authorList>
    </citation>
    <scope>NUCLEOTIDE SEQUENCE [LARGE SCALE GENOMIC DNA]</scope>
    <source>
        <strain evidence="6 7">JCM 13523</strain>
    </source>
</reference>
<feature type="domain" description="Peptidase S33 tripeptidyl aminopeptidase-like C-terminal" evidence="5">
    <location>
        <begin position="386"/>
        <end position="483"/>
    </location>
</feature>
<keyword evidence="2 4" id="KW-0732">Signal</keyword>
<protein>
    <submittedName>
        <fullName evidence="6">Alpha/beta hydrolase</fullName>
    </submittedName>
</protein>
<dbReference type="InterPro" id="IPR029058">
    <property type="entry name" value="AB_hydrolase_fold"/>
</dbReference>
<dbReference type="InterPro" id="IPR013595">
    <property type="entry name" value="Pept_S33_TAP-like_C"/>
</dbReference>
<feature type="chain" id="PRO_5020640148" evidence="4">
    <location>
        <begin position="26"/>
        <end position="492"/>
    </location>
</feature>
<dbReference type="Gene3D" id="3.40.50.1820">
    <property type="entry name" value="alpha/beta hydrolase"/>
    <property type="match status" value="1"/>
</dbReference>
<comment type="similarity">
    <text evidence="1">Belongs to the peptidase S33 family.</text>
</comment>
<dbReference type="OrthoDB" id="3930934at2"/>
<gene>
    <name evidence="6" type="ORF">E1263_20775</name>
</gene>
<dbReference type="InterPro" id="IPR051601">
    <property type="entry name" value="Serine_prot/Carboxylest_S33"/>
</dbReference>
<feature type="signal peptide" evidence="4">
    <location>
        <begin position="1"/>
        <end position="25"/>
    </location>
</feature>
<keyword evidence="3 6" id="KW-0378">Hydrolase</keyword>
<dbReference type="EMBL" id="SMKX01000059">
    <property type="protein sequence ID" value="TDD58083.1"/>
    <property type="molecule type" value="Genomic_DNA"/>
</dbReference>
<dbReference type="AlphaFoldDB" id="A0A4R4ZHN9"/>
<dbReference type="Pfam" id="PF08386">
    <property type="entry name" value="Abhydrolase_4"/>
    <property type="match status" value="1"/>
</dbReference>
<dbReference type="SUPFAM" id="SSF53474">
    <property type="entry name" value="alpha/beta-Hydrolases"/>
    <property type="match status" value="1"/>
</dbReference>
<dbReference type="Proteomes" id="UP000295124">
    <property type="component" value="Unassembled WGS sequence"/>
</dbReference>
<proteinExistence type="inferred from homology"/>
<evidence type="ECO:0000256" key="1">
    <source>
        <dbReference type="ARBA" id="ARBA00010088"/>
    </source>
</evidence>
<evidence type="ECO:0000313" key="6">
    <source>
        <dbReference type="EMBL" id="TDD58083.1"/>
    </source>
</evidence>
<keyword evidence="7" id="KW-1185">Reference proteome</keyword>
<name>A0A4R4ZHN9_9ACTN</name>
<organism evidence="6 7">
    <name type="scientific">Kribbella antibiotica</name>
    <dbReference type="NCBI Taxonomy" id="190195"/>
    <lineage>
        <taxon>Bacteria</taxon>
        <taxon>Bacillati</taxon>
        <taxon>Actinomycetota</taxon>
        <taxon>Actinomycetes</taxon>
        <taxon>Propionibacteriales</taxon>
        <taxon>Kribbellaceae</taxon>
        <taxon>Kribbella</taxon>
    </lineage>
</organism>
<evidence type="ECO:0000256" key="2">
    <source>
        <dbReference type="ARBA" id="ARBA00022729"/>
    </source>
</evidence>
<evidence type="ECO:0000256" key="4">
    <source>
        <dbReference type="SAM" id="SignalP"/>
    </source>
</evidence>
<comment type="caution">
    <text evidence="6">The sequence shown here is derived from an EMBL/GenBank/DDBJ whole genome shotgun (WGS) entry which is preliminary data.</text>
</comment>